<dbReference type="SUPFAM" id="SSF51735">
    <property type="entry name" value="NAD(P)-binding Rossmann-fold domains"/>
    <property type="match status" value="1"/>
</dbReference>
<name>A0A1X0VCU2_LEUPS</name>
<protein>
    <recommendedName>
        <fullName evidence="7">N-acetyl-gamma-glutamyl-phosphate reductase</fullName>
        <shortName evidence="7">AGPR</shortName>
        <ecNumber evidence="7">1.2.1.38</ecNumber>
    </recommendedName>
    <alternativeName>
        <fullName evidence="7">N-acetyl-glutamate semialdehyde dehydrogenase</fullName>
        <shortName evidence="7">NAGSA dehydrogenase</shortName>
    </alternativeName>
</protein>
<reference evidence="10 11" key="1">
    <citation type="journal article" date="2017" name="Front. Microbiol.">
        <title>Genomic Characterization of Dairy Associated Leuconostoc Species and Diversity of Leuconostocs in Undefined Mixed Mesophilic Starter Cultures.</title>
        <authorList>
            <person name="Frantzen C.A."/>
            <person name="Kot W."/>
            <person name="Pedersen T.B."/>
            <person name="Ardo Y.M."/>
            <person name="Broadbent J.R."/>
            <person name="Neve H."/>
            <person name="Hansen L.H."/>
            <person name="Dal Bello F."/>
            <person name="Ostlie H.M."/>
            <person name="Kleppen H.P."/>
            <person name="Vogensen F.K."/>
            <person name="Holo H."/>
        </authorList>
    </citation>
    <scope>NUCLEOTIDE SEQUENCE [LARGE SCALE GENOMIC DNA]</scope>
    <source>
        <strain evidence="10 11">LMGCF08</strain>
    </source>
</reference>
<evidence type="ECO:0000256" key="3">
    <source>
        <dbReference type="ARBA" id="ARBA00022605"/>
    </source>
</evidence>
<dbReference type="Proteomes" id="UP000192288">
    <property type="component" value="Unassembled WGS sequence"/>
</dbReference>
<dbReference type="InterPro" id="IPR036291">
    <property type="entry name" value="NAD(P)-bd_dom_sf"/>
</dbReference>
<evidence type="ECO:0000256" key="1">
    <source>
        <dbReference type="ARBA" id="ARBA00004862"/>
    </source>
</evidence>
<keyword evidence="7" id="KW-0963">Cytoplasm</keyword>
<dbReference type="UniPathway" id="UPA00068">
    <property type="reaction ID" value="UER00108"/>
</dbReference>
<dbReference type="GO" id="GO:0003942">
    <property type="term" value="F:N-acetyl-gamma-glutamyl-phosphate reductase activity"/>
    <property type="evidence" value="ECO:0007669"/>
    <property type="project" value="UniProtKB-UniRule"/>
</dbReference>
<keyword evidence="4 7" id="KW-0521">NADP</keyword>
<evidence type="ECO:0000256" key="7">
    <source>
        <dbReference type="HAMAP-Rule" id="MF_00150"/>
    </source>
</evidence>
<keyword evidence="5 7" id="KW-0560">Oxidoreductase</keyword>
<dbReference type="NCBIfam" id="TIGR01850">
    <property type="entry name" value="argC"/>
    <property type="match status" value="1"/>
</dbReference>
<dbReference type="SMART" id="SM00859">
    <property type="entry name" value="Semialdhyde_dh"/>
    <property type="match status" value="1"/>
</dbReference>
<dbReference type="CDD" id="cd23934">
    <property type="entry name" value="AGPR_1_C"/>
    <property type="match status" value="1"/>
</dbReference>
<comment type="subcellular location">
    <subcellularLocation>
        <location evidence="7">Cytoplasm</location>
    </subcellularLocation>
</comment>
<comment type="similarity">
    <text evidence="7">Belongs to the NAGSA dehydrogenase family. Type 1 subfamily.</text>
</comment>
<dbReference type="InterPro" id="IPR050085">
    <property type="entry name" value="AGPR"/>
</dbReference>
<dbReference type="EC" id="1.2.1.38" evidence="7"/>
<accession>A0A1X0VCU2</accession>
<evidence type="ECO:0000256" key="8">
    <source>
        <dbReference type="PROSITE-ProRule" id="PRU10010"/>
    </source>
</evidence>
<dbReference type="CDD" id="cd17895">
    <property type="entry name" value="AGPR_1_N"/>
    <property type="match status" value="1"/>
</dbReference>
<evidence type="ECO:0000313" key="10">
    <source>
        <dbReference type="EMBL" id="ORI97501.1"/>
    </source>
</evidence>
<feature type="domain" description="Semialdehyde dehydrogenase NAD-binding" evidence="9">
    <location>
        <begin position="7"/>
        <end position="145"/>
    </location>
</feature>
<dbReference type="FunFam" id="3.30.360.10:FF:000014">
    <property type="entry name" value="N-acetyl-gamma-glutamyl-phosphate reductase"/>
    <property type="match status" value="1"/>
</dbReference>
<evidence type="ECO:0000259" key="9">
    <source>
        <dbReference type="SMART" id="SM00859"/>
    </source>
</evidence>
<dbReference type="InterPro" id="IPR000706">
    <property type="entry name" value="AGPR_type-1"/>
</dbReference>
<evidence type="ECO:0000256" key="4">
    <source>
        <dbReference type="ARBA" id="ARBA00022857"/>
    </source>
</evidence>
<evidence type="ECO:0000313" key="11">
    <source>
        <dbReference type="Proteomes" id="UP000192288"/>
    </source>
</evidence>
<dbReference type="STRING" id="33968.BMS77_07520"/>
<dbReference type="eggNOG" id="COG0002">
    <property type="taxonomic scope" value="Bacteria"/>
</dbReference>
<dbReference type="GO" id="GO:0005737">
    <property type="term" value="C:cytoplasm"/>
    <property type="evidence" value="ECO:0007669"/>
    <property type="project" value="UniProtKB-SubCell"/>
</dbReference>
<evidence type="ECO:0000256" key="6">
    <source>
        <dbReference type="ARBA" id="ARBA00050557"/>
    </source>
</evidence>
<dbReference type="Pfam" id="PF01118">
    <property type="entry name" value="Semialdhyde_dh"/>
    <property type="match status" value="1"/>
</dbReference>
<comment type="caution">
    <text evidence="10">The sequence shown here is derived from an EMBL/GenBank/DDBJ whole genome shotgun (WGS) entry which is preliminary data.</text>
</comment>
<dbReference type="AlphaFoldDB" id="A0A1X0VCU2"/>
<evidence type="ECO:0000256" key="5">
    <source>
        <dbReference type="ARBA" id="ARBA00023002"/>
    </source>
</evidence>
<dbReference type="SUPFAM" id="SSF55347">
    <property type="entry name" value="Glyceraldehyde-3-phosphate dehydrogenase-like, C-terminal domain"/>
    <property type="match status" value="1"/>
</dbReference>
<dbReference type="PANTHER" id="PTHR32338:SF10">
    <property type="entry name" value="N-ACETYL-GAMMA-GLUTAMYL-PHOSPHATE REDUCTASE, CHLOROPLASTIC-RELATED"/>
    <property type="match status" value="1"/>
</dbReference>
<organism evidence="10 11">
    <name type="scientific">Leuconostoc pseudomesenteroides</name>
    <dbReference type="NCBI Taxonomy" id="33968"/>
    <lineage>
        <taxon>Bacteria</taxon>
        <taxon>Bacillati</taxon>
        <taxon>Bacillota</taxon>
        <taxon>Bacilli</taxon>
        <taxon>Lactobacillales</taxon>
        <taxon>Lactobacillaceae</taxon>
        <taxon>Leuconostoc</taxon>
    </lineage>
</organism>
<feature type="active site" evidence="7 8">
    <location>
        <position position="151"/>
    </location>
</feature>
<dbReference type="GO" id="GO:0051287">
    <property type="term" value="F:NAD binding"/>
    <property type="evidence" value="ECO:0007669"/>
    <property type="project" value="InterPro"/>
</dbReference>
<gene>
    <name evidence="7" type="primary">argC</name>
    <name evidence="10" type="ORF">BMR96_06795</name>
</gene>
<comment type="pathway">
    <text evidence="1 7">Amino-acid biosynthesis; L-arginine biosynthesis; N(2)-acetyl-L-ornithine from L-glutamate: step 3/4.</text>
</comment>
<comment type="catalytic activity">
    <reaction evidence="6 7">
        <text>N-acetyl-L-glutamate 5-semialdehyde + phosphate + NADP(+) = N-acetyl-L-glutamyl 5-phosphate + NADPH + H(+)</text>
        <dbReference type="Rhea" id="RHEA:21588"/>
        <dbReference type="ChEBI" id="CHEBI:15378"/>
        <dbReference type="ChEBI" id="CHEBI:29123"/>
        <dbReference type="ChEBI" id="CHEBI:43474"/>
        <dbReference type="ChEBI" id="CHEBI:57783"/>
        <dbReference type="ChEBI" id="CHEBI:57936"/>
        <dbReference type="ChEBI" id="CHEBI:58349"/>
        <dbReference type="EC" id="1.2.1.38"/>
    </reaction>
</comment>
<dbReference type="InterPro" id="IPR058924">
    <property type="entry name" value="AGPR_dimerisation_dom"/>
</dbReference>
<dbReference type="InterPro" id="IPR000534">
    <property type="entry name" value="Semialdehyde_DH_NAD-bd"/>
</dbReference>
<dbReference type="InterPro" id="IPR023013">
    <property type="entry name" value="AGPR_AS"/>
</dbReference>
<keyword evidence="3 7" id="KW-0028">Amino-acid biosynthesis</keyword>
<dbReference type="GO" id="GO:0006526">
    <property type="term" value="P:L-arginine biosynthetic process"/>
    <property type="evidence" value="ECO:0007669"/>
    <property type="project" value="UniProtKB-UniRule"/>
</dbReference>
<dbReference type="PROSITE" id="PS01224">
    <property type="entry name" value="ARGC"/>
    <property type="match status" value="1"/>
</dbReference>
<dbReference type="Gene3D" id="3.40.50.720">
    <property type="entry name" value="NAD(P)-binding Rossmann-like Domain"/>
    <property type="match status" value="1"/>
</dbReference>
<keyword evidence="2 7" id="KW-0055">Arginine biosynthesis</keyword>
<evidence type="ECO:0000256" key="2">
    <source>
        <dbReference type="ARBA" id="ARBA00022571"/>
    </source>
</evidence>
<dbReference type="Gene3D" id="3.30.360.10">
    <property type="entry name" value="Dihydrodipicolinate Reductase, domain 2"/>
    <property type="match status" value="1"/>
</dbReference>
<dbReference type="RefSeq" id="WP_080519422.1">
    <property type="nucleotide sequence ID" value="NZ_MPLS01000023.1"/>
</dbReference>
<dbReference type="PANTHER" id="PTHR32338">
    <property type="entry name" value="N-ACETYL-GAMMA-GLUTAMYL-PHOSPHATE REDUCTASE, CHLOROPLASTIC-RELATED-RELATED"/>
    <property type="match status" value="1"/>
</dbReference>
<dbReference type="EMBL" id="MPLS01000023">
    <property type="protein sequence ID" value="ORI97501.1"/>
    <property type="molecule type" value="Genomic_DNA"/>
</dbReference>
<dbReference type="HAMAP" id="MF_00150">
    <property type="entry name" value="ArgC_type1"/>
    <property type="match status" value="1"/>
</dbReference>
<dbReference type="GO" id="GO:0070401">
    <property type="term" value="F:NADP+ binding"/>
    <property type="evidence" value="ECO:0007669"/>
    <property type="project" value="InterPro"/>
</dbReference>
<proteinExistence type="inferred from homology"/>
<sequence>MLTQKIKAAIVGITGYAGLELLRLLYSHPFIEVSVITNTQPDGHDISEQFPHLSGMYNLSPEPFDALHIMQKTDIVFFATSSGISKDIAEPFILADFPVIDLSGDFRLTADDYQKWYHKTPATPALLAKSQYSLADFYDDETTSYIANPGCYATATLLALAPLAQHHLLDQNNIVIDAKSGLSGAGKSLSTTSHFVNVSDNFTMYKPNSHQHIPEITQQLHIWQPDIAHIQFTTSLLPINRGIFVSAYIKLKEPRTPQQLQELFENTYTDKTFVRVMPSNELPNIKQVVGTNFADIGLTYNPETQFLTIVSVIDNMIKGAAGQAIQNANHFFGFPESTGLKLIAQYA</sequence>
<dbReference type="Pfam" id="PF22698">
    <property type="entry name" value="Semialdhyde_dhC_1"/>
    <property type="match status" value="1"/>
</dbReference>
<comment type="function">
    <text evidence="7">Catalyzes the NADPH-dependent reduction of N-acetyl-5-glutamyl phosphate to yield N-acetyl-L-glutamate 5-semialdehyde.</text>
</comment>